<evidence type="ECO:0000256" key="3">
    <source>
        <dbReference type="SAM" id="MobiDB-lite"/>
    </source>
</evidence>
<feature type="compositionally biased region" description="Basic and acidic residues" evidence="3">
    <location>
        <begin position="1"/>
        <end position="11"/>
    </location>
</feature>
<organism evidence="5 6">
    <name type="scientific">Malassezia japonica</name>
    <dbReference type="NCBI Taxonomy" id="223818"/>
    <lineage>
        <taxon>Eukaryota</taxon>
        <taxon>Fungi</taxon>
        <taxon>Dikarya</taxon>
        <taxon>Basidiomycota</taxon>
        <taxon>Ustilaginomycotina</taxon>
        <taxon>Malasseziomycetes</taxon>
        <taxon>Malasseziales</taxon>
        <taxon>Malasseziaceae</taxon>
        <taxon>Malassezia</taxon>
    </lineage>
</organism>
<dbReference type="SUPFAM" id="SSF50729">
    <property type="entry name" value="PH domain-like"/>
    <property type="match status" value="1"/>
</dbReference>
<dbReference type="Gene3D" id="2.30.29.30">
    <property type="entry name" value="Pleckstrin-homology domain (PH domain)/Phosphotyrosine-binding domain (PTB)"/>
    <property type="match status" value="1"/>
</dbReference>
<feature type="domain" description="PH" evidence="4">
    <location>
        <begin position="888"/>
        <end position="995"/>
    </location>
</feature>
<gene>
    <name evidence="5" type="primary">BUD4</name>
    <name evidence="5" type="ORF">MJAP1_003975</name>
</gene>
<dbReference type="AlphaFoldDB" id="A0AAF0F6U3"/>
<dbReference type="InterPro" id="IPR052007">
    <property type="entry name" value="Bud4"/>
</dbReference>
<feature type="compositionally biased region" description="Basic and acidic residues" evidence="3">
    <location>
        <begin position="520"/>
        <end position="540"/>
    </location>
</feature>
<evidence type="ECO:0000259" key="4">
    <source>
        <dbReference type="PROSITE" id="PS50003"/>
    </source>
</evidence>
<feature type="compositionally biased region" description="Polar residues" evidence="3">
    <location>
        <begin position="1100"/>
        <end position="1113"/>
    </location>
</feature>
<dbReference type="GO" id="GO:0005525">
    <property type="term" value="F:GTP binding"/>
    <property type="evidence" value="ECO:0007669"/>
    <property type="project" value="TreeGrafter"/>
</dbReference>
<dbReference type="InterPro" id="IPR001849">
    <property type="entry name" value="PH_domain"/>
</dbReference>
<dbReference type="PANTHER" id="PTHR36100">
    <property type="entry name" value="BUD SITE SELECTION PROTEIN 4"/>
    <property type="match status" value="1"/>
</dbReference>
<sequence>MSVSNKAERDGVPQPALHGSGSGFGLGIVVDGEAPASSPRRKRAVDLTPTDVRAAKSPFRRAPGVLPSLATSDRIVIDDVLEQYSPPKPGDEDWGQDVSQSFDISRDSQAAPAIIDAYVRMPYESKSVTFDTNVYEAPAQEHLATPVPTREAPPVPAAVQARVEEVTQAAEDTPVDRAMEETLAEGEAMEIDVDEVAPALAPPPRAPEAGAEAPAAPAEVDALLYDGTEATPRPASAPLAPPTTILNEGGSPALGAVWAQDETSFDANTSAVGDEPSVIERSVDPDASYERQDTSSLLAAERVENLVDQLLQDDILAMPSDVPQMPTSASIKRLHEPATSPPPVPTPRLLSPDLPTLPSWSPITLDGMLPEDAEPAPKRAVELPMRTVRPHITRDSIRRRMDRRRQGLNPYEDTAASLSPELEQREIPSRMSLDERATRPREERPAPSRMSLDVPRRPVPTARARTSLDTADIPGLAPVAHDGGASAARWASPLTQMESELKSRASETSPAPPLANASPEIERQKTWFAEEKAAEKEAKSDASSPTEYYSPTEHEMAKSTKDAPASSVPSEDGPFSHLLERELSRIVTESDQKYKVHNRGVFQSNSPELAQMPRFSMQPVEERGWQKLRQPNEVNAFRKTSGPVVTSGEQTTGRMFVMIDSFIPSGLPLPKEHTDFSIVLDNGIHMVKTAASPLHPGADGLCPIQQEFELVEHDGLEVSFTLMLQLDAHLVEDTAPEDGLLDKRSQRTGVGKLLHPFASRAAREGTSRSRFMSKARVPPMLHYANRHGTLGRATVALDSVRGQCYARSMLIDLPVRPVGESKKSLGDVPRMSLERAKGFAANLAKPRGSLRLRVFYLPPLPVSLQGELPKNLSECEQGMNNIAWHQTGTTYRGTLTQLGGDCKTWRRRPMRIMGLNLICFNEVTKRPTTRIDLVQALAVEECRKLSSSELEDMDDMIPLQRSFRITFRDGEKIYMFADTDSEKQQWLRVLQNIVSHKLPVPPGWAQAAFQSSNAFHGLPQPSPTQPAAQATSTVRKTIATDENAPRMQMPQDRRPRTMPQRTRPTEPPRPPPAAEKARMARKPPPTMPESTTPKAPPPQLAQTNVLKDAQQPTASPPLPSKPNVKSKARQLFSKVQGDGTQNSRWGLNFSQTKPLRPF</sequence>
<feature type="region of interest" description="Disordered" evidence="3">
    <location>
        <begin position="399"/>
        <end position="576"/>
    </location>
</feature>
<name>A0AAF0F6U3_9BASI</name>
<keyword evidence="6" id="KW-1185">Reference proteome</keyword>
<dbReference type="Proteomes" id="UP001217754">
    <property type="component" value="Chromosome 8"/>
</dbReference>
<dbReference type="EMBL" id="CP119965">
    <property type="protein sequence ID" value="WFD40984.1"/>
    <property type="molecule type" value="Genomic_DNA"/>
</dbReference>
<dbReference type="InterPro" id="IPR011993">
    <property type="entry name" value="PH-like_dom_sf"/>
</dbReference>
<evidence type="ECO:0000313" key="6">
    <source>
        <dbReference type="Proteomes" id="UP001217754"/>
    </source>
</evidence>
<accession>A0AAF0F6U3</accession>
<dbReference type="RefSeq" id="XP_060123881.1">
    <property type="nucleotide sequence ID" value="XM_060267898.1"/>
</dbReference>
<dbReference type="SMART" id="SM00233">
    <property type="entry name" value="PH"/>
    <property type="match status" value="1"/>
</dbReference>
<evidence type="ECO:0000313" key="5">
    <source>
        <dbReference type="EMBL" id="WFD40984.1"/>
    </source>
</evidence>
<evidence type="ECO:0000256" key="1">
    <source>
        <dbReference type="ARBA" id="ARBA00022618"/>
    </source>
</evidence>
<dbReference type="PROSITE" id="PS50003">
    <property type="entry name" value="PH_DOMAIN"/>
    <property type="match status" value="1"/>
</dbReference>
<dbReference type="PANTHER" id="PTHR36100:SF1">
    <property type="entry name" value="BUD SITE SELECTION PROTEIN 4"/>
    <property type="match status" value="1"/>
</dbReference>
<dbReference type="Pfam" id="PF00169">
    <property type="entry name" value="PH"/>
    <property type="match status" value="1"/>
</dbReference>
<protein>
    <submittedName>
        <fullName evidence="5">Bud site selection protein bud4</fullName>
    </submittedName>
</protein>
<feature type="compositionally biased region" description="Polar residues" evidence="3">
    <location>
        <begin position="1138"/>
        <end position="1158"/>
    </location>
</feature>
<evidence type="ECO:0000256" key="2">
    <source>
        <dbReference type="ARBA" id="ARBA00023306"/>
    </source>
</evidence>
<keyword evidence="1" id="KW-0132">Cell division</keyword>
<feature type="compositionally biased region" description="Basic and acidic residues" evidence="3">
    <location>
        <begin position="552"/>
        <end position="561"/>
    </location>
</feature>
<dbReference type="GO" id="GO:0051301">
    <property type="term" value="P:cell division"/>
    <property type="evidence" value="ECO:0007669"/>
    <property type="project" value="UniProtKB-KW"/>
</dbReference>
<dbReference type="GeneID" id="85227626"/>
<feature type="region of interest" description="Disordered" evidence="3">
    <location>
        <begin position="1"/>
        <end position="49"/>
    </location>
</feature>
<feature type="region of interest" description="Disordered" evidence="3">
    <location>
        <begin position="267"/>
        <end position="293"/>
    </location>
</feature>
<proteinExistence type="predicted"/>
<reference evidence="5" key="1">
    <citation type="submission" date="2023-03" db="EMBL/GenBank/DDBJ databases">
        <title>Mating type loci evolution in Malassezia.</title>
        <authorList>
            <person name="Coelho M.A."/>
        </authorList>
    </citation>
    <scope>NUCLEOTIDE SEQUENCE</scope>
    <source>
        <strain evidence="5">CBS 9431</strain>
    </source>
</reference>
<keyword evidence="2" id="KW-0131">Cell cycle</keyword>
<feature type="compositionally biased region" description="Basic and acidic residues" evidence="3">
    <location>
        <begin position="422"/>
        <end position="446"/>
    </location>
</feature>
<feature type="compositionally biased region" description="Basic and acidic residues" evidence="3">
    <location>
        <begin position="281"/>
        <end position="293"/>
    </location>
</feature>
<feature type="region of interest" description="Disordered" evidence="3">
    <location>
        <begin position="1014"/>
        <end position="1158"/>
    </location>
</feature>